<dbReference type="InterPro" id="IPR051210">
    <property type="entry name" value="Ub_ligase/GEF_domain"/>
</dbReference>
<dbReference type="PANTHER" id="PTHR22870">
    <property type="entry name" value="REGULATOR OF CHROMOSOME CONDENSATION"/>
    <property type="match status" value="1"/>
</dbReference>
<dbReference type="Pfam" id="PF00754">
    <property type="entry name" value="F5_F8_type_C"/>
    <property type="match status" value="1"/>
</dbReference>
<feature type="region of interest" description="Disordered" evidence="2">
    <location>
        <begin position="303"/>
        <end position="325"/>
    </location>
</feature>
<sequence>MSPAFASSTDRTVTLTLPGGSTLPAAGATALQVSVAKSGGAAFAGAAVSLTGPASASFGASSGTTNGSGQFSTTIDLGTPWATPGGTVTLAALSDGASSTVSPTVLGANMFALGGSYGSSAVQAEKVFPAPIEQALASLNFQVVLLADGTVWSKGANARGQLGNGTTTDRSTWAVVPGIGDVVQIAAGRDIVFARRSDGTVWGWGANEVGQMANGGSADVLAPAAIPGLSGVVQVVAAAVSGHALRSDGTVVGWGSNTAGQMGTGSTSSSSGVVAASVSNVAQLATSNRTVIALLTDGSVRAWGQNDRGQTGTGPSPGSVVTPTTIPGLANVTSVAGGRESSAAVLQDRSVWMWGMNDRGQLGDGSTTDRNTPVAVSGLSSVAAVACAGLSSYALRTDGTVVSWGYNGDGRLGDGTTTDSSAPVTVAGLTDHVISRLMNSNGQTDAVFLLVGLETLSLSATPTLVSAGADATVTGTLLANGSAVSGRTISFGADSVAALSAPSAMTGSDGKSSVTATADSWAAAGTSVSLSASTSSATQRTTVTLLGSNVVGSGSGYGSTPVQAPRVFPKSIRQISSGDGFSVAVLEDRTVWTVGDNTYGQLGDGTTTSRSTWAAVPGLTDVLEVSVGTRWVAARLVDGSIKVWGAGSYGNLGTGSTADALSPTVINVSDVVQIVASAGNGYVLKSDGTVWAWGDNHVGQLGDGSVDSTGISPRLTSSKVLGIPGRVTKISASNWTVAALLTDQTVVSWGQNNYGQVGDGSGTDRYLPVVVTGLSNVVDLVSGRETTYARLADKTLRAWGMNEHGQTGNGSTSHALSPVNCGGLTDVQNIVPWGGSVFASLGDGTLRSWGWNVFGQLAIGHTSQHELSPQTVQVPAGVKITGLTSPTPGNGTPFFFAEKDAASTGSANLARGAGASASSVEGSLAPSNAIDGDASTRWGSNYSNQANPDDQWLALDFGGHRTVARVEIVWNVAYAKEYAIEVSSDGVSWTTAATKQDGAGGTESLSFSATSRRYLRMRGIRRGTSFGYSIYELRVFSN</sequence>
<dbReference type="Pfam" id="PF25390">
    <property type="entry name" value="WD40_RLD"/>
    <property type="match status" value="1"/>
</dbReference>
<keyword evidence="1" id="KW-0677">Repeat</keyword>
<organism evidence="4 5">
    <name type="scientific">Microbacterium proteolyticum</name>
    <dbReference type="NCBI Taxonomy" id="1572644"/>
    <lineage>
        <taxon>Bacteria</taxon>
        <taxon>Bacillati</taxon>
        <taxon>Actinomycetota</taxon>
        <taxon>Actinomycetes</taxon>
        <taxon>Micrococcales</taxon>
        <taxon>Microbacteriaceae</taxon>
        <taxon>Microbacterium</taxon>
    </lineage>
</organism>
<dbReference type="SUPFAM" id="SSF50985">
    <property type="entry name" value="RCC1/BLIP-II"/>
    <property type="match status" value="2"/>
</dbReference>
<evidence type="ECO:0000313" key="5">
    <source>
        <dbReference type="Proteomes" id="UP000543579"/>
    </source>
</evidence>
<gene>
    <name evidence="4" type="ORF">FHS07_001522</name>
</gene>
<dbReference type="PROSITE" id="PS50012">
    <property type="entry name" value="RCC1_3"/>
    <property type="match status" value="9"/>
</dbReference>
<evidence type="ECO:0000256" key="2">
    <source>
        <dbReference type="SAM" id="MobiDB-lite"/>
    </source>
</evidence>
<dbReference type="Gene3D" id="2.60.120.260">
    <property type="entry name" value="Galactose-binding domain-like"/>
    <property type="match status" value="1"/>
</dbReference>
<dbReference type="InterPro" id="IPR009091">
    <property type="entry name" value="RCC1/BLIP-II"/>
</dbReference>
<dbReference type="Proteomes" id="UP000543579">
    <property type="component" value="Unassembled WGS sequence"/>
</dbReference>
<evidence type="ECO:0000256" key="1">
    <source>
        <dbReference type="ARBA" id="ARBA00022737"/>
    </source>
</evidence>
<dbReference type="InterPro" id="IPR058923">
    <property type="entry name" value="RCC1-like_dom"/>
</dbReference>
<dbReference type="SUPFAM" id="SSF49785">
    <property type="entry name" value="Galactose-binding domain-like"/>
    <property type="match status" value="1"/>
</dbReference>
<dbReference type="PRINTS" id="PR00633">
    <property type="entry name" value="RCCNDNSATION"/>
</dbReference>
<dbReference type="InterPro" id="IPR000408">
    <property type="entry name" value="Reg_chr_condens"/>
</dbReference>
<dbReference type="Pfam" id="PF13540">
    <property type="entry name" value="RCC1_2"/>
    <property type="match status" value="2"/>
</dbReference>
<feature type="compositionally biased region" description="Polar residues" evidence="2">
    <location>
        <begin position="307"/>
        <end position="325"/>
    </location>
</feature>
<accession>A0A7W5GFS6</accession>
<dbReference type="RefSeq" id="WP_183419215.1">
    <property type="nucleotide sequence ID" value="NZ_JACHXY010000001.1"/>
</dbReference>
<dbReference type="InterPro" id="IPR008979">
    <property type="entry name" value="Galactose-bd-like_sf"/>
</dbReference>
<dbReference type="InterPro" id="IPR000421">
    <property type="entry name" value="FA58C"/>
</dbReference>
<dbReference type="Pfam" id="PF00415">
    <property type="entry name" value="RCC1"/>
    <property type="match status" value="2"/>
</dbReference>
<comment type="caution">
    <text evidence="4">The sequence shown here is derived from an EMBL/GenBank/DDBJ whole genome shotgun (WGS) entry which is preliminary data.</text>
</comment>
<evidence type="ECO:0000259" key="3">
    <source>
        <dbReference type="PROSITE" id="PS50022"/>
    </source>
</evidence>
<dbReference type="Gene3D" id="2.130.10.30">
    <property type="entry name" value="Regulator of chromosome condensation 1/beta-lactamase-inhibitor protein II"/>
    <property type="match status" value="4"/>
</dbReference>
<dbReference type="PANTHER" id="PTHR22870:SF408">
    <property type="entry name" value="OS09G0560450 PROTEIN"/>
    <property type="match status" value="1"/>
</dbReference>
<dbReference type="SUPFAM" id="SSF49373">
    <property type="entry name" value="Invasin/intimin cell-adhesion fragments"/>
    <property type="match status" value="1"/>
</dbReference>
<dbReference type="EMBL" id="JACHXY010000001">
    <property type="protein sequence ID" value="MBB3157838.1"/>
    <property type="molecule type" value="Genomic_DNA"/>
</dbReference>
<dbReference type="PROSITE" id="PS50022">
    <property type="entry name" value="FA58C_3"/>
    <property type="match status" value="1"/>
</dbReference>
<name>A0A7W5GFS6_9MICO</name>
<feature type="domain" description="F5/8 type C" evidence="3">
    <location>
        <begin position="902"/>
        <end position="1038"/>
    </location>
</feature>
<dbReference type="AlphaFoldDB" id="A0A7W5GFS6"/>
<dbReference type="InterPro" id="IPR008964">
    <property type="entry name" value="Invasin/intimin_cell_adhesion"/>
</dbReference>
<reference evidence="4 5" key="1">
    <citation type="submission" date="2020-08" db="EMBL/GenBank/DDBJ databases">
        <title>Genomic Encyclopedia of Type Strains, Phase III (KMG-III): the genomes of soil and plant-associated and newly described type strains.</title>
        <authorList>
            <person name="Whitman W."/>
        </authorList>
    </citation>
    <scope>NUCLEOTIDE SEQUENCE [LARGE SCALE GENOMIC DNA]</scope>
    <source>
        <strain evidence="4 5">CECT 8356</strain>
    </source>
</reference>
<proteinExistence type="predicted"/>
<protein>
    <submittedName>
        <fullName evidence="4">Alpha-tubulin suppressor-like RCC1 family protein</fullName>
    </submittedName>
</protein>
<evidence type="ECO:0000313" key="4">
    <source>
        <dbReference type="EMBL" id="MBB3157838.1"/>
    </source>
</evidence>